<evidence type="ECO:0000313" key="2">
    <source>
        <dbReference type="Proteomes" id="UP000323597"/>
    </source>
</evidence>
<protein>
    <submittedName>
        <fullName evidence="1">Uncharacterized protein</fullName>
    </submittedName>
</protein>
<dbReference type="Proteomes" id="UP000323597">
    <property type="component" value="Chromosome A01"/>
</dbReference>
<dbReference type="EMBL" id="CM017636">
    <property type="protein sequence ID" value="TYJ48871.1"/>
    <property type="molecule type" value="Genomic_DNA"/>
</dbReference>
<gene>
    <name evidence="1" type="ORF">E1A91_A01G094600v1</name>
</gene>
<dbReference type="EMBL" id="CM017636">
    <property type="protein sequence ID" value="TYJ48872.1"/>
    <property type="molecule type" value="Genomic_DNA"/>
</dbReference>
<proteinExistence type="predicted"/>
<sequence length="70" mass="7840">MRFILFTGAECPGRGCSNFTKIMRSILKNQVKPGPQTRRVCLKFSEASPQLGQLGEELIRLLYRLTAVGI</sequence>
<organism evidence="1 2">
    <name type="scientific">Gossypium mustelinum</name>
    <name type="common">Cotton</name>
    <name type="synonym">Gossypium caicoense</name>
    <dbReference type="NCBI Taxonomy" id="34275"/>
    <lineage>
        <taxon>Eukaryota</taxon>
        <taxon>Viridiplantae</taxon>
        <taxon>Streptophyta</taxon>
        <taxon>Embryophyta</taxon>
        <taxon>Tracheophyta</taxon>
        <taxon>Spermatophyta</taxon>
        <taxon>Magnoliopsida</taxon>
        <taxon>eudicotyledons</taxon>
        <taxon>Gunneridae</taxon>
        <taxon>Pentapetalae</taxon>
        <taxon>rosids</taxon>
        <taxon>malvids</taxon>
        <taxon>Malvales</taxon>
        <taxon>Malvaceae</taxon>
        <taxon>Malvoideae</taxon>
        <taxon>Gossypium</taxon>
    </lineage>
</organism>
<dbReference type="AlphaFoldDB" id="A0A5D3ADE6"/>
<name>A0A5D3ADE6_GOSMU</name>
<evidence type="ECO:0000313" key="1">
    <source>
        <dbReference type="EMBL" id="TYJ48872.1"/>
    </source>
</evidence>
<accession>A0A5D3ADE6</accession>
<keyword evidence="2" id="KW-1185">Reference proteome</keyword>
<reference evidence="1 2" key="1">
    <citation type="submission" date="2019-07" db="EMBL/GenBank/DDBJ databases">
        <title>WGS assembly of Gossypium mustelinum.</title>
        <authorList>
            <person name="Chen Z.J."/>
            <person name="Sreedasyam A."/>
            <person name="Ando A."/>
            <person name="Song Q."/>
            <person name="De L."/>
            <person name="Hulse-Kemp A."/>
            <person name="Ding M."/>
            <person name="Ye W."/>
            <person name="Kirkbride R."/>
            <person name="Jenkins J."/>
            <person name="Plott C."/>
            <person name="Lovell J."/>
            <person name="Lin Y.-M."/>
            <person name="Vaughn R."/>
            <person name="Liu B."/>
            <person name="Li W."/>
            <person name="Simpson S."/>
            <person name="Scheffler B."/>
            <person name="Saski C."/>
            <person name="Grover C."/>
            <person name="Hu G."/>
            <person name="Conover J."/>
            <person name="Carlson J."/>
            <person name="Shu S."/>
            <person name="Boston L."/>
            <person name="Williams M."/>
            <person name="Peterson D."/>
            <person name="Mcgee K."/>
            <person name="Jones D."/>
            <person name="Wendel J."/>
            <person name="Stelly D."/>
            <person name="Grimwood J."/>
            <person name="Schmutz J."/>
        </authorList>
    </citation>
    <scope>NUCLEOTIDE SEQUENCE [LARGE SCALE GENOMIC DNA]</scope>
    <source>
        <strain evidence="1">1408120.09</strain>
    </source>
</reference>